<dbReference type="InterPro" id="IPR006102">
    <property type="entry name" value="Ig-like_GH2"/>
</dbReference>
<dbReference type="InterPro" id="IPR006101">
    <property type="entry name" value="Glyco_hydro_2"/>
</dbReference>
<dbReference type="PANTHER" id="PTHR10066">
    <property type="entry name" value="BETA-GLUCURONIDASE"/>
    <property type="match status" value="1"/>
</dbReference>
<dbReference type="InterPro" id="IPR006104">
    <property type="entry name" value="Glyco_hydro_2_N"/>
</dbReference>
<dbReference type="FunFam" id="3.20.20.80:FF:000080">
    <property type="entry name" value="Beta-glucuronidase UidA"/>
    <property type="match status" value="1"/>
</dbReference>
<gene>
    <name evidence="10" type="primary">uidA</name>
    <name evidence="10" type="ORF">MPLG2_3155</name>
</gene>
<comment type="similarity">
    <text evidence="1 6">Belongs to the glycosyl hydrolase 2 family.</text>
</comment>
<dbReference type="Pfam" id="PF02837">
    <property type="entry name" value="Glyco_hydro_2_N"/>
    <property type="match status" value="1"/>
</dbReference>
<dbReference type="Pfam" id="PF02836">
    <property type="entry name" value="Glyco_hydro_2_C"/>
    <property type="match status" value="1"/>
</dbReference>
<dbReference type="RefSeq" id="WP_105186749.1">
    <property type="nucleotide sequence ID" value="NZ_BAAAGO010000006.1"/>
</dbReference>
<dbReference type="InterPro" id="IPR023232">
    <property type="entry name" value="Glyco_hydro_2_AS"/>
</dbReference>
<dbReference type="InterPro" id="IPR008979">
    <property type="entry name" value="Galactose-bd-like_sf"/>
</dbReference>
<dbReference type="InterPro" id="IPR017853">
    <property type="entry name" value="GH"/>
</dbReference>
<dbReference type="InterPro" id="IPR036156">
    <property type="entry name" value="Beta-gal/glucu_dom_sf"/>
</dbReference>
<feature type="domain" description="Glycoside hydrolase family 2 immunoglobulin-like beta-sandwich" evidence="7">
    <location>
        <begin position="181"/>
        <end position="274"/>
    </location>
</feature>
<feature type="domain" description="Glycosyl hydrolases family 2 sugar binding" evidence="9">
    <location>
        <begin position="14"/>
        <end position="179"/>
    </location>
</feature>
<dbReference type="AlphaFoldDB" id="A0A2N9JJF7"/>
<evidence type="ECO:0000313" key="10">
    <source>
        <dbReference type="EMBL" id="SPD88185.1"/>
    </source>
</evidence>
<proteinExistence type="inferred from homology"/>
<dbReference type="EMBL" id="LT985188">
    <property type="protein sequence ID" value="SPD88185.1"/>
    <property type="molecule type" value="Genomic_DNA"/>
</dbReference>
<sequence length="593" mass="66153">MLRPQDTSTRERKPLGGLWSFRLDAAGDGRRDQWFAAPLADAREMAVPASYNDIIPGAESRDHVGDAWYETTAVVPRGWAGQRIVLRFDSATHAAVVWVDGVEVMAHSGGYTPFEADITSLVEPGQKVRITAVVNNELTFETVPPGIINDTPEGRRQVYFHDFYNFAGLHRQVWLYATPTTYVGDITVVTDIDGADGVVDYAVDVAGDGTAEVRVRLLDADGTEVATGAGASGQLRVPNAHLWAPGDGYLYTAVVELVDGVEVVDSYEQTVGIRTVKVDGAKFLINGEPFYFTGFGRHEDTPVRGKGHDDAFLVHDFDLMNWIGANSFRTSHYPYAEEVYDYADRQGIVVIDETTAVGLNLGLMGGVFGGIKLETFSPDTLGQVAQDAHRQVIRELIERDKNHPCVVMWSIANEPESHTDASEQYFRPLFELARELDPSRPVGFVNVMMSPHGGCKVADMSDVLMLNRYYGWYVDHSDLGNAERNWRKEMDGWASENKPIIITEYGADTIAGMHSVNGDPWSEEYQRDYLEMNHRVFDDYEQVVGEHVWNFADFRTSNAIFRVGGNKKGIFTQDRKPKAAAHLLRERWTNLGR</sequence>
<evidence type="ECO:0000256" key="6">
    <source>
        <dbReference type="RuleBase" id="RU361154"/>
    </source>
</evidence>
<dbReference type="PANTHER" id="PTHR10066:SF67">
    <property type="entry name" value="BETA-GLUCURONIDASE"/>
    <property type="match status" value="1"/>
</dbReference>
<organism evidence="10 11">
    <name type="scientific">Micropruina glycogenica</name>
    <dbReference type="NCBI Taxonomy" id="75385"/>
    <lineage>
        <taxon>Bacteria</taxon>
        <taxon>Bacillati</taxon>
        <taxon>Actinomycetota</taxon>
        <taxon>Actinomycetes</taxon>
        <taxon>Propionibacteriales</taxon>
        <taxon>Nocardioidaceae</taxon>
        <taxon>Micropruina</taxon>
    </lineage>
</organism>
<dbReference type="Gene3D" id="2.60.40.10">
    <property type="entry name" value="Immunoglobulins"/>
    <property type="match status" value="1"/>
</dbReference>
<evidence type="ECO:0000256" key="2">
    <source>
        <dbReference type="ARBA" id="ARBA00012761"/>
    </source>
</evidence>
<evidence type="ECO:0000256" key="1">
    <source>
        <dbReference type="ARBA" id="ARBA00007401"/>
    </source>
</evidence>
<dbReference type="GO" id="GO:0004566">
    <property type="term" value="F:beta-glucuronidase activity"/>
    <property type="evidence" value="ECO:0007669"/>
    <property type="project" value="UniProtKB-EC"/>
</dbReference>
<dbReference type="InterPro" id="IPR013783">
    <property type="entry name" value="Ig-like_fold"/>
</dbReference>
<dbReference type="Proteomes" id="UP000238164">
    <property type="component" value="Chromosome 1"/>
</dbReference>
<dbReference type="NCBIfam" id="NF007538">
    <property type="entry name" value="PRK10150.1"/>
    <property type="match status" value="1"/>
</dbReference>
<dbReference type="PROSITE" id="PS00719">
    <property type="entry name" value="GLYCOSYL_HYDROL_F2_1"/>
    <property type="match status" value="1"/>
</dbReference>
<evidence type="ECO:0000256" key="5">
    <source>
        <dbReference type="ARBA" id="ARBA00023295"/>
    </source>
</evidence>
<dbReference type="KEGG" id="mgg:MPLG2_3155"/>
<dbReference type="EC" id="3.2.1.31" evidence="2"/>
<keyword evidence="4 6" id="KW-0378">Hydrolase</keyword>
<dbReference type="GO" id="GO:0030246">
    <property type="term" value="F:carbohydrate binding"/>
    <property type="evidence" value="ECO:0007669"/>
    <property type="project" value="TreeGrafter"/>
</dbReference>
<dbReference type="GO" id="GO:0005975">
    <property type="term" value="P:carbohydrate metabolic process"/>
    <property type="evidence" value="ECO:0007669"/>
    <property type="project" value="InterPro"/>
</dbReference>
<protein>
    <recommendedName>
        <fullName evidence="3">Beta-glucuronidase</fullName>
        <ecNumber evidence="2">3.2.1.31</ecNumber>
    </recommendedName>
</protein>
<name>A0A2N9JJF7_9ACTN</name>
<evidence type="ECO:0000259" key="7">
    <source>
        <dbReference type="Pfam" id="PF00703"/>
    </source>
</evidence>
<accession>A0A2N9JJF7</accession>
<dbReference type="InterPro" id="IPR023230">
    <property type="entry name" value="Glyco_hydro_2_CS"/>
</dbReference>
<dbReference type="PRINTS" id="PR00132">
    <property type="entry name" value="GLHYDRLASE2"/>
</dbReference>
<evidence type="ECO:0000256" key="4">
    <source>
        <dbReference type="ARBA" id="ARBA00022801"/>
    </source>
</evidence>
<dbReference type="FunFam" id="2.60.120.260:FF:000027">
    <property type="entry name" value="Beta-glucuronidase"/>
    <property type="match status" value="1"/>
</dbReference>
<dbReference type="SUPFAM" id="SSF51445">
    <property type="entry name" value="(Trans)glycosidases"/>
    <property type="match status" value="1"/>
</dbReference>
<dbReference type="InterPro" id="IPR006103">
    <property type="entry name" value="Glyco_hydro_2_cat"/>
</dbReference>
<dbReference type="SUPFAM" id="SSF49785">
    <property type="entry name" value="Galactose-binding domain-like"/>
    <property type="match status" value="1"/>
</dbReference>
<reference evidence="10 11" key="1">
    <citation type="submission" date="2018-02" db="EMBL/GenBank/DDBJ databases">
        <authorList>
            <person name="Cohen D.B."/>
            <person name="Kent A.D."/>
        </authorList>
    </citation>
    <scope>NUCLEOTIDE SEQUENCE [LARGE SCALE GENOMIC DNA]</scope>
    <source>
        <strain evidence="10">1</strain>
    </source>
</reference>
<evidence type="ECO:0000259" key="9">
    <source>
        <dbReference type="Pfam" id="PF02837"/>
    </source>
</evidence>
<keyword evidence="11" id="KW-1185">Reference proteome</keyword>
<dbReference type="Pfam" id="PF00703">
    <property type="entry name" value="Glyco_hydro_2"/>
    <property type="match status" value="1"/>
</dbReference>
<keyword evidence="5 6" id="KW-0326">Glycosidase</keyword>
<dbReference type="Gene3D" id="3.20.20.80">
    <property type="entry name" value="Glycosidases"/>
    <property type="match status" value="1"/>
</dbReference>
<evidence type="ECO:0000256" key="3">
    <source>
        <dbReference type="ARBA" id="ARBA00016205"/>
    </source>
</evidence>
<dbReference type="PROSITE" id="PS00608">
    <property type="entry name" value="GLYCOSYL_HYDROL_F2_2"/>
    <property type="match status" value="1"/>
</dbReference>
<dbReference type="GO" id="GO:0019391">
    <property type="term" value="P:glucuronoside catabolic process"/>
    <property type="evidence" value="ECO:0007669"/>
    <property type="project" value="TreeGrafter"/>
</dbReference>
<dbReference type="Gene3D" id="2.60.120.260">
    <property type="entry name" value="Galactose-binding domain-like"/>
    <property type="match status" value="1"/>
</dbReference>
<dbReference type="SUPFAM" id="SSF49303">
    <property type="entry name" value="beta-Galactosidase/glucuronidase domain"/>
    <property type="match status" value="1"/>
</dbReference>
<dbReference type="OrthoDB" id="9762066at2"/>
<evidence type="ECO:0000313" key="11">
    <source>
        <dbReference type="Proteomes" id="UP000238164"/>
    </source>
</evidence>
<dbReference type="FunFam" id="2.60.40.10:FF:001198">
    <property type="entry name" value="Beta-glucuronidase UidA"/>
    <property type="match status" value="1"/>
</dbReference>
<evidence type="ECO:0000259" key="8">
    <source>
        <dbReference type="Pfam" id="PF02836"/>
    </source>
</evidence>
<feature type="domain" description="Glycoside hydrolase family 2 catalytic" evidence="8">
    <location>
        <begin position="276"/>
        <end position="590"/>
    </location>
</feature>